<evidence type="ECO:0000256" key="6">
    <source>
        <dbReference type="ARBA" id="ARBA00022960"/>
    </source>
</evidence>
<sequence>MRPGRCAACGRIVGPFERRVDGRCTRCVAARLRAWAAAPEVPVRREPQDRGPKLRRLRRPAGQGSRLRRPAVQWPRRSEPQPRREPEYAGVRRPEPPWPPVARPGPPPLPAQPPRNPWPTRAKRAGAAVAALVLIALTATASLRVWTPASSRFMRIDDGPVTYQYVSLDHVSRYIVASVIAHEDDQMGLRAQAFHWGDYADRARAHLTGEPQQTYSTIPQQLAKNMFFTPDQSAIRKAVETVPSILLSSTLPDARIMELYLNYAQFGPDLYGVCAASWYYFDTAPWEMYQYHAMQLAGMLPNPEDVVRLPGGGVATPPDAPYPSAAFHINGAANVDLPARFAGWGGWENIVASVGIEDSAADHADDRPSADSCSTMPEPVRQRLAVEDPGFVSRSQ</sequence>
<evidence type="ECO:0000256" key="1">
    <source>
        <dbReference type="ARBA" id="ARBA00022475"/>
    </source>
</evidence>
<feature type="domain" description="Glycosyl transferase family 51" evidence="13">
    <location>
        <begin position="163"/>
        <end position="305"/>
    </location>
</feature>
<feature type="compositionally biased region" description="Pro residues" evidence="11">
    <location>
        <begin position="96"/>
        <end position="116"/>
    </location>
</feature>
<accession>A0A098BEU6</accession>
<feature type="compositionally biased region" description="Basic and acidic residues" evidence="11">
    <location>
        <begin position="76"/>
        <end position="95"/>
    </location>
</feature>
<dbReference type="Pfam" id="PF00912">
    <property type="entry name" value="Transgly"/>
    <property type="match status" value="1"/>
</dbReference>
<evidence type="ECO:0000256" key="5">
    <source>
        <dbReference type="ARBA" id="ARBA00022692"/>
    </source>
</evidence>
<reference evidence="14 15" key="1">
    <citation type="journal article" date="2014" name="Genome Announc.">
        <title>Draft Genome Sequence of Propane- and Butane-Oxidizing Actinobacterium Rhodococcus ruber IEGM 231.</title>
        <authorList>
            <person name="Ivshina I.B."/>
            <person name="Kuyukina M.S."/>
            <person name="Krivoruchko A.V."/>
            <person name="Barbe V."/>
            <person name="Fischer C."/>
        </authorList>
    </citation>
    <scope>NUCLEOTIDE SEQUENCE [LARGE SCALE GENOMIC DNA]</scope>
</reference>
<dbReference type="GO" id="GO:0009274">
    <property type="term" value="C:peptidoglycan-based cell wall"/>
    <property type="evidence" value="ECO:0007669"/>
    <property type="project" value="InterPro"/>
</dbReference>
<dbReference type="AlphaFoldDB" id="A0A098BEU6"/>
<keyword evidence="4 14" id="KW-0808">Transferase</keyword>
<keyword evidence="6" id="KW-0133">Cell shape</keyword>
<keyword evidence="8 12" id="KW-1133">Transmembrane helix</keyword>
<dbReference type="GO" id="GO:0009252">
    <property type="term" value="P:peptidoglycan biosynthetic process"/>
    <property type="evidence" value="ECO:0007669"/>
    <property type="project" value="UniProtKB-KW"/>
</dbReference>
<keyword evidence="9 12" id="KW-0472">Membrane</keyword>
<feature type="region of interest" description="Disordered" evidence="11">
    <location>
        <begin position="361"/>
        <end position="396"/>
    </location>
</feature>
<keyword evidence="2" id="KW-0997">Cell inner membrane</keyword>
<dbReference type="InterPro" id="IPR011812">
    <property type="entry name" value="Pep_trsgly"/>
</dbReference>
<dbReference type="InterPro" id="IPR023346">
    <property type="entry name" value="Lysozyme-like_dom_sf"/>
</dbReference>
<dbReference type="GO" id="GO:0008360">
    <property type="term" value="P:regulation of cell shape"/>
    <property type="evidence" value="ECO:0007669"/>
    <property type="project" value="UniProtKB-KW"/>
</dbReference>
<dbReference type="EC" id="2.4.-.-" evidence="14"/>
<protein>
    <submittedName>
        <fullName evidence="14">Putative glycosyltransferase (Modular protein)</fullName>
        <ecNumber evidence="14">2.4.-.-</ecNumber>
    </submittedName>
</protein>
<evidence type="ECO:0000313" key="15">
    <source>
        <dbReference type="Proteomes" id="UP000042997"/>
    </source>
</evidence>
<dbReference type="SUPFAM" id="SSF53955">
    <property type="entry name" value="Lysozyme-like"/>
    <property type="match status" value="1"/>
</dbReference>
<organism evidence="14 15">
    <name type="scientific">Rhodococcus ruber</name>
    <dbReference type="NCBI Taxonomy" id="1830"/>
    <lineage>
        <taxon>Bacteria</taxon>
        <taxon>Bacillati</taxon>
        <taxon>Actinomycetota</taxon>
        <taxon>Actinomycetes</taxon>
        <taxon>Mycobacteriales</taxon>
        <taxon>Nocardiaceae</taxon>
        <taxon>Rhodococcus</taxon>
    </lineage>
</organism>
<feature type="transmembrane region" description="Helical" evidence="12">
    <location>
        <begin position="125"/>
        <end position="146"/>
    </location>
</feature>
<dbReference type="GO" id="GO:0016020">
    <property type="term" value="C:membrane"/>
    <property type="evidence" value="ECO:0007669"/>
    <property type="project" value="InterPro"/>
</dbReference>
<evidence type="ECO:0000256" key="2">
    <source>
        <dbReference type="ARBA" id="ARBA00022519"/>
    </source>
</evidence>
<evidence type="ECO:0000256" key="3">
    <source>
        <dbReference type="ARBA" id="ARBA00022676"/>
    </source>
</evidence>
<keyword evidence="7" id="KW-0573">Peptidoglycan synthesis</keyword>
<evidence type="ECO:0000256" key="8">
    <source>
        <dbReference type="ARBA" id="ARBA00022989"/>
    </source>
</evidence>
<evidence type="ECO:0000313" key="14">
    <source>
        <dbReference type="EMBL" id="CDZ87248.1"/>
    </source>
</evidence>
<name>A0A098BEU6_9NOCA</name>
<dbReference type="Gene3D" id="1.10.3810.10">
    <property type="entry name" value="Biosynthetic peptidoglycan transglycosylase-like"/>
    <property type="match status" value="1"/>
</dbReference>
<evidence type="ECO:0000256" key="10">
    <source>
        <dbReference type="ARBA" id="ARBA00023316"/>
    </source>
</evidence>
<keyword evidence="5 12" id="KW-0812">Transmembrane</keyword>
<keyword evidence="3 14" id="KW-0328">Glycosyltransferase</keyword>
<evidence type="ECO:0000256" key="12">
    <source>
        <dbReference type="SAM" id="Phobius"/>
    </source>
</evidence>
<evidence type="ECO:0000256" key="9">
    <source>
        <dbReference type="ARBA" id="ARBA00023136"/>
    </source>
</evidence>
<evidence type="ECO:0000256" key="11">
    <source>
        <dbReference type="SAM" id="MobiDB-lite"/>
    </source>
</evidence>
<evidence type="ECO:0000256" key="4">
    <source>
        <dbReference type="ARBA" id="ARBA00022679"/>
    </source>
</evidence>
<evidence type="ECO:0000256" key="7">
    <source>
        <dbReference type="ARBA" id="ARBA00022984"/>
    </source>
</evidence>
<dbReference type="InterPro" id="IPR036950">
    <property type="entry name" value="PBP_transglycosylase"/>
</dbReference>
<dbReference type="eggNOG" id="COG0744">
    <property type="taxonomic scope" value="Bacteria"/>
</dbReference>
<keyword evidence="1" id="KW-1003">Cell membrane</keyword>
<dbReference type="InterPro" id="IPR001264">
    <property type="entry name" value="Glyco_trans_51"/>
</dbReference>
<keyword evidence="10" id="KW-0961">Cell wall biogenesis/degradation</keyword>
<proteinExistence type="predicted"/>
<evidence type="ECO:0000259" key="13">
    <source>
        <dbReference type="Pfam" id="PF00912"/>
    </source>
</evidence>
<gene>
    <name evidence="14" type="ORF">RHRU231_230076</name>
</gene>
<dbReference type="EMBL" id="CCSD01000032">
    <property type="protein sequence ID" value="CDZ87248.1"/>
    <property type="molecule type" value="Genomic_DNA"/>
</dbReference>
<dbReference type="GO" id="GO:0016763">
    <property type="term" value="F:pentosyltransferase activity"/>
    <property type="evidence" value="ECO:0007669"/>
    <property type="project" value="InterPro"/>
</dbReference>
<dbReference type="GO" id="GO:0071555">
    <property type="term" value="P:cell wall organization"/>
    <property type="evidence" value="ECO:0007669"/>
    <property type="project" value="UniProtKB-KW"/>
</dbReference>
<dbReference type="PANTHER" id="PTHR30400:SF0">
    <property type="entry name" value="BIOSYNTHETIC PEPTIDOGLYCAN TRANSGLYCOSYLASE"/>
    <property type="match status" value="1"/>
</dbReference>
<dbReference type="Proteomes" id="UP000042997">
    <property type="component" value="Unassembled WGS sequence"/>
</dbReference>
<feature type="compositionally biased region" description="Basic and acidic residues" evidence="11">
    <location>
        <begin position="42"/>
        <end position="52"/>
    </location>
</feature>
<dbReference type="PANTHER" id="PTHR30400">
    <property type="entry name" value="MONOFUNCTIONAL BIOSYNTHETIC PEPTIDOGLYCAN TRANSGLYCOSYLASE"/>
    <property type="match status" value="1"/>
</dbReference>
<feature type="region of interest" description="Disordered" evidence="11">
    <location>
        <begin position="39"/>
        <end position="116"/>
    </location>
</feature>